<evidence type="ECO:0000313" key="2">
    <source>
        <dbReference type="Proteomes" id="UP000683360"/>
    </source>
</evidence>
<name>A0A8S3U5T6_MYTED</name>
<dbReference type="EMBL" id="CAJPWZ010002338">
    <property type="protein sequence ID" value="CAG2236042.1"/>
    <property type="molecule type" value="Genomic_DNA"/>
</dbReference>
<dbReference type="Proteomes" id="UP000683360">
    <property type="component" value="Unassembled WGS sequence"/>
</dbReference>
<keyword evidence="2" id="KW-1185">Reference proteome</keyword>
<dbReference type="OrthoDB" id="6282662at2759"/>
<dbReference type="PANTHER" id="PTHR46585:SF1">
    <property type="entry name" value="CHROMO DOMAIN-CONTAINING PROTEIN"/>
    <property type="match status" value="1"/>
</dbReference>
<dbReference type="PANTHER" id="PTHR46585">
    <property type="entry name" value="INTEGRASE CORE DOMAIN CONTAINING PROTEIN"/>
    <property type="match status" value="1"/>
</dbReference>
<evidence type="ECO:0000313" key="1">
    <source>
        <dbReference type="EMBL" id="CAG2236042.1"/>
    </source>
</evidence>
<comment type="caution">
    <text evidence="1">The sequence shown here is derived from an EMBL/GenBank/DDBJ whole genome shotgun (WGS) entry which is preliminary data.</text>
</comment>
<proteinExistence type="predicted"/>
<reference evidence="1" key="1">
    <citation type="submission" date="2021-03" db="EMBL/GenBank/DDBJ databases">
        <authorList>
            <person name="Bekaert M."/>
        </authorList>
    </citation>
    <scope>NUCLEOTIDE SEQUENCE</scope>
</reference>
<sequence>MQKQTYRYIDVLQEIVKSYNNTPHESLGGATPASVTKRNEDEIRYIQYITREKRKKENVDVKPVRSEKKENYKENIQIYSGAIVRVSHLKKVFDKDYSESLTLKYFKINKRFIRDNQDLFVLEDMSGETLAESFYRYEIEKITIYDTNTYKIEKIMKRRKNMENREEEVLVK</sequence>
<evidence type="ECO:0008006" key="3">
    <source>
        <dbReference type="Google" id="ProtNLM"/>
    </source>
</evidence>
<organism evidence="1 2">
    <name type="scientific">Mytilus edulis</name>
    <name type="common">Blue mussel</name>
    <dbReference type="NCBI Taxonomy" id="6550"/>
    <lineage>
        <taxon>Eukaryota</taxon>
        <taxon>Metazoa</taxon>
        <taxon>Spiralia</taxon>
        <taxon>Lophotrochozoa</taxon>
        <taxon>Mollusca</taxon>
        <taxon>Bivalvia</taxon>
        <taxon>Autobranchia</taxon>
        <taxon>Pteriomorphia</taxon>
        <taxon>Mytilida</taxon>
        <taxon>Mytiloidea</taxon>
        <taxon>Mytilidae</taxon>
        <taxon>Mytilinae</taxon>
        <taxon>Mytilus</taxon>
    </lineage>
</organism>
<accession>A0A8S3U5T6</accession>
<dbReference type="AlphaFoldDB" id="A0A8S3U5T6"/>
<gene>
    <name evidence="1" type="ORF">MEDL_48572</name>
</gene>
<protein>
    <recommendedName>
        <fullName evidence="3">Integrase catalytic domain-containing protein</fullName>
    </recommendedName>
</protein>